<gene>
    <name evidence="2" type="primary">LOC112284829</name>
</gene>
<dbReference type="GO" id="GO:0051783">
    <property type="term" value="P:regulation of nuclear division"/>
    <property type="evidence" value="ECO:0007669"/>
    <property type="project" value="InterPro"/>
</dbReference>
<dbReference type="PANTHER" id="PTHR35119">
    <property type="entry name" value="PROTEIN POLYCHOME"/>
    <property type="match status" value="1"/>
</dbReference>
<accession>A0A7I4E707</accession>
<reference evidence="2" key="3">
    <citation type="submission" date="2020-12" db="UniProtKB">
        <authorList>
            <consortium name="EnsemblPlants"/>
        </authorList>
    </citation>
    <scope>IDENTIFICATION</scope>
</reference>
<evidence type="ECO:0000313" key="3">
    <source>
        <dbReference type="Proteomes" id="UP000006727"/>
    </source>
</evidence>
<dbReference type="GO" id="GO:0005634">
    <property type="term" value="C:nucleus"/>
    <property type="evidence" value="ECO:0007669"/>
    <property type="project" value="InterPro"/>
</dbReference>
<sequence length="417" mass="46662">MCGGEGESGNKRMLDARNRGRNRRWRAVGAPNERGSVLWNVSAQRGFFRPVCINLLLRISSPGAVRSRSAESSFHIVSFPGNWDATNPHANHRENIFTPNVLNLVWFLICILLEQLSMERVREQMKRGQLVERNSDLLKFVVQQPIASLDLGEKEQSSVSRNSVVTPRNLRFRTTFSRESCTEAALEDLCIRLNETYSTVQKACPIDLHVDCSERELNGRVTLEDLNDALEKNGGAVGARDCVLEISQIRVCSSVLAAKGLSKMELEIDEDLPQIVMNTHSRVDESEQGFSSPVARNVTSSSIMKEPQSVLGKGDPGKENWDPNVEWSDKKSGSPLPEWFSRKPLQDITDVLAAEQGKEQQPQPKKKLKRKVSSSVTSLFPTLSESLTTRKDSSVIQLKCATFAAPKQYSYLGKNFR</sequence>
<dbReference type="EMBL" id="ABEU02000007">
    <property type="status" value="NOT_ANNOTATED_CDS"/>
    <property type="molecule type" value="Genomic_DNA"/>
</dbReference>
<dbReference type="AlphaFoldDB" id="A0A7I4E707"/>
<dbReference type="Proteomes" id="UP000006727">
    <property type="component" value="Chromosome 7"/>
</dbReference>
<reference evidence="2 3" key="1">
    <citation type="journal article" date="2008" name="Science">
        <title>The Physcomitrella genome reveals evolutionary insights into the conquest of land by plants.</title>
        <authorList>
            <person name="Rensing S."/>
            <person name="Lang D."/>
            <person name="Zimmer A."/>
            <person name="Terry A."/>
            <person name="Salamov A."/>
            <person name="Shapiro H."/>
            <person name="Nishiyama T."/>
            <person name="Perroud P.-F."/>
            <person name="Lindquist E."/>
            <person name="Kamisugi Y."/>
            <person name="Tanahashi T."/>
            <person name="Sakakibara K."/>
            <person name="Fujita T."/>
            <person name="Oishi K."/>
            <person name="Shin-I T."/>
            <person name="Kuroki Y."/>
            <person name="Toyoda A."/>
            <person name="Suzuki Y."/>
            <person name="Hashimoto A."/>
            <person name="Yamaguchi K."/>
            <person name="Sugano A."/>
            <person name="Kohara Y."/>
            <person name="Fujiyama A."/>
            <person name="Anterola A."/>
            <person name="Aoki S."/>
            <person name="Ashton N."/>
            <person name="Barbazuk W.B."/>
            <person name="Barker E."/>
            <person name="Bennetzen J."/>
            <person name="Bezanilla M."/>
            <person name="Blankenship R."/>
            <person name="Cho S.H."/>
            <person name="Dutcher S."/>
            <person name="Estelle M."/>
            <person name="Fawcett J.A."/>
            <person name="Gundlach H."/>
            <person name="Hanada K."/>
            <person name="Heyl A."/>
            <person name="Hicks K.A."/>
            <person name="Hugh J."/>
            <person name="Lohr M."/>
            <person name="Mayer K."/>
            <person name="Melkozernov A."/>
            <person name="Murata T."/>
            <person name="Nelson D."/>
            <person name="Pils B."/>
            <person name="Prigge M."/>
            <person name="Reiss B."/>
            <person name="Renner T."/>
            <person name="Rombauts S."/>
            <person name="Rushton P."/>
            <person name="Sanderfoot A."/>
            <person name="Schween G."/>
            <person name="Shiu S.-H."/>
            <person name="Stueber K."/>
            <person name="Theodoulou F.L."/>
            <person name="Tu H."/>
            <person name="Van de Peer Y."/>
            <person name="Verrier P.J."/>
            <person name="Waters E."/>
            <person name="Wood A."/>
            <person name="Yang L."/>
            <person name="Cove D."/>
            <person name="Cuming A."/>
            <person name="Hasebe M."/>
            <person name="Lucas S."/>
            <person name="Mishler D.B."/>
            <person name="Reski R."/>
            <person name="Grigoriev I."/>
            <person name="Quatrano R.S."/>
            <person name="Boore J.L."/>
        </authorList>
    </citation>
    <scope>NUCLEOTIDE SEQUENCE [LARGE SCALE GENOMIC DNA]</scope>
    <source>
        <strain evidence="2 3">cv. Gransden 2004</strain>
    </source>
</reference>
<feature type="region of interest" description="Disordered" evidence="1">
    <location>
        <begin position="283"/>
        <end position="341"/>
    </location>
</feature>
<organism evidence="2 3">
    <name type="scientific">Physcomitrium patens</name>
    <name type="common">Spreading-leaved earth moss</name>
    <name type="synonym">Physcomitrella patens</name>
    <dbReference type="NCBI Taxonomy" id="3218"/>
    <lineage>
        <taxon>Eukaryota</taxon>
        <taxon>Viridiplantae</taxon>
        <taxon>Streptophyta</taxon>
        <taxon>Embryophyta</taxon>
        <taxon>Bryophyta</taxon>
        <taxon>Bryophytina</taxon>
        <taxon>Bryopsida</taxon>
        <taxon>Funariidae</taxon>
        <taxon>Funariales</taxon>
        <taxon>Funariaceae</taxon>
        <taxon>Physcomitrium</taxon>
    </lineage>
</organism>
<dbReference type="InParanoid" id="A0A7I4E707"/>
<protein>
    <submittedName>
        <fullName evidence="2">Uncharacterized protein</fullName>
    </submittedName>
</protein>
<evidence type="ECO:0000313" key="2">
    <source>
        <dbReference type="EnsemblPlants" id="Pp3c7_23720V3.4"/>
    </source>
</evidence>
<dbReference type="Gramene" id="Pp3c7_23720V3.4">
    <property type="protein sequence ID" value="Pp3c7_23720V3.4"/>
    <property type="gene ID" value="Pp3c7_23720"/>
</dbReference>
<reference evidence="2 3" key="2">
    <citation type="journal article" date="2018" name="Plant J.">
        <title>The Physcomitrella patens chromosome-scale assembly reveals moss genome structure and evolution.</title>
        <authorList>
            <person name="Lang D."/>
            <person name="Ullrich K.K."/>
            <person name="Murat F."/>
            <person name="Fuchs J."/>
            <person name="Jenkins J."/>
            <person name="Haas F.B."/>
            <person name="Piednoel M."/>
            <person name="Gundlach H."/>
            <person name="Van Bel M."/>
            <person name="Meyberg R."/>
            <person name="Vives C."/>
            <person name="Morata J."/>
            <person name="Symeonidi A."/>
            <person name="Hiss M."/>
            <person name="Muchero W."/>
            <person name="Kamisugi Y."/>
            <person name="Saleh O."/>
            <person name="Blanc G."/>
            <person name="Decker E.L."/>
            <person name="van Gessel N."/>
            <person name="Grimwood J."/>
            <person name="Hayes R.D."/>
            <person name="Graham S.W."/>
            <person name="Gunter L.E."/>
            <person name="McDaniel S.F."/>
            <person name="Hoernstein S.N.W."/>
            <person name="Larsson A."/>
            <person name="Li F.W."/>
            <person name="Perroud P.F."/>
            <person name="Phillips J."/>
            <person name="Ranjan P."/>
            <person name="Rokshar D.S."/>
            <person name="Rothfels C.J."/>
            <person name="Schneider L."/>
            <person name="Shu S."/>
            <person name="Stevenson D.W."/>
            <person name="Thummler F."/>
            <person name="Tillich M."/>
            <person name="Villarreal Aguilar J.C."/>
            <person name="Widiez T."/>
            <person name="Wong G.K."/>
            <person name="Wymore A."/>
            <person name="Zhang Y."/>
            <person name="Zimmer A.D."/>
            <person name="Quatrano R.S."/>
            <person name="Mayer K.F.X."/>
            <person name="Goodstein D."/>
            <person name="Casacuberta J.M."/>
            <person name="Vandepoele K."/>
            <person name="Reski R."/>
            <person name="Cuming A.C."/>
            <person name="Tuskan G.A."/>
            <person name="Maumus F."/>
            <person name="Salse J."/>
            <person name="Schmutz J."/>
            <person name="Rensing S.A."/>
        </authorList>
    </citation>
    <scope>NUCLEOTIDE SEQUENCE [LARGE SCALE GENOMIC DNA]</scope>
    <source>
        <strain evidence="2 3">cv. Gransden 2004</strain>
    </source>
</reference>
<proteinExistence type="predicted"/>
<keyword evidence="3" id="KW-1185">Reference proteome</keyword>
<name>A0A7I4E707_PHYPA</name>
<evidence type="ECO:0000256" key="1">
    <source>
        <dbReference type="SAM" id="MobiDB-lite"/>
    </source>
</evidence>
<dbReference type="EnsemblPlants" id="Pp3c7_23720V3.4">
    <property type="protein sequence ID" value="Pp3c7_23720V3.4"/>
    <property type="gene ID" value="Pp3c7_23720"/>
</dbReference>
<feature type="compositionally biased region" description="Basic and acidic residues" evidence="1">
    <location>
        <begin position="315"/>
        <end position="332"/>
    </location>
</feature>
<dbReference type="InterPro" id="IPR034590">
    <property type="entry name" value="POLYCHOME/GIG1"/>
</dbReference>
<dbReference type="PANTHER" id="PTHR35119:SF1">
    <property type="entry name" value="PROTEIN POLYCHOME"/>
    <property type="match status" value="1"/>
</dbReference>